<reference evidence="2 3" key="1">
    <citation type="journal article" date="2018" name="Nat. Ecol. Evol.">
        <title>Pezizomycetes genomes reveal the molecular basis of ectomycorrhizal truffle lifestyle.</title>
        <authorList>
            <person name="Murat C."/>
            <person name="Payen T."/>
            <person name="Noel B."/>
            <person name="Kuo A."/>
            <person name="Morin E."/>
            <person name="Chen J."/>
            <person name="Kohler A."/>
            <person name="Krizsan K."/>
            <person name="Balestrini R."/>
            <person name="Da Silva C."/>
            <person name="Montanini B."/>
            <person name="Hainaut M."/>
            <person name="Levati E."/>
            <person name="Barry K.W."/>
            <person name="Belfiori B."/>
            <person name="Cichocki N."/>
            <person name="Clum A."/>
            <person name="Dockter R.B."/>
            <person name="Fauchery L."/>
            <person name="Guy J."/>
            <person name="Iotti M."/>
            <person name="Le Tacon F."/>
            <person name="Lindquist E.A."/>
            <person name="Lipzen A."/>
            <person name="Malagnac F."/>
            <person name="Mello A."/>
            <person name="Molinier V."/>
            <person name="Miyauchi S."/>
            <person name="Poulain J."/>
            <person name="Riccioni C."/>
            <person name="Rubini A."/>
            <person name="Sitrit Y."/>
            <person name="Splivallo R."/>
            <person name="Traeger S."/>
            <person name="Wang M."/>
            <person name="Zifcakova L."/>
            <person name="Wipf D."/>
            <person name="Zambonelli A."/>
            <person name="Paolocci F."/>
            <person name="Nowrousian M."/>
            <person name="Ottonello S."/>
            <person name="Baldrian P."/>
            <person name="Spatafora J.W."/>
            <person name="Henrissat B."/>
            <person name="Nagy L.G."/>
            <person name="Aury J.M."/>
            <person name="Wincker P."/>
            <person name="Grigoriev I.V."/>
            <person name="Bonfante P."/>
            <person name="Martin F.M."/>
        </authorList>
    </citation>
    <scope>NUCLEOTIDE SEQUENCE [LARGE SCALE GENOMIC DNA]</scope>
    <source>
        <strain evidence="2 3">RN42</strain>
    </source>
</reference>
<keyword evidence="3" id="KW-1185">Reference proteome</keyword>
<evidence type="ECO:0000313" key="2">
    <source>
        <dbReference type="EMBL" id="RPA77216.1"/>
    </source>
</evidence>
<evidence type="ECO:0000256" key="1">
    <source>
        <dbReference type="SAM" id="MobiDB-lite"/>
    </source>
</evidence>
<dbReference type="EMBL" id="ML119730">
    <property type="protein sequence ID" value="RPA77216.1"/>
    <property type="molecule type" value="Genomic_DNA"/>
</dbReference>
<organism evidence="2 3">
    <name type="scientific">Ascobolus immersus RN42</name>
    <dbReference type="NCBI Taxonomy" id="1160509"/>
    <lineage>
        <taxon>Eukaryota</taxon>
        <taxon>Fungi</taxon>
        <taxon>Dikarya</taxon>
        <taxon>Ascomycota</taxon>
        <taxon>Pezizomycotina</taxon>
        <taxon>Pezizomycetes</taxon>
        <taxon>Pezizales</taxon>
        <taxon>Ascobolaceae</taxon>
        <taxon>Ascobolus</taxon>
    </lineage>
</organism>
<dbReference type="AlphaFoldDB" id="A0A3N4HVU6"/>
<protein>
    <submittedName>
        <fullName evidence="2">Uncharacterized protein</fullName>
    </submittedName>
</protein>
<feature type="region of interest" description="Disordered" evidence="1">
    <location>
        <begin position="1"/>
        <end position="29"/>
    </location>
</feature>
<gene>
    <name evidence="2" type="ORF">BJ508DRAFT_330414</name>
</gene>
<feature type="compositionally biased region" description="Basic and acidic residues" evidence="1">
    <location>
        <begin position="1"/>
        <end position="11"/>
    </location>
</feature>
<sequence length="564" mass="62261">MSTETVLHHGEGSSTNPPKRIRLHHAEKDQPNDVMRYDLDLPSHRYGPLPHGTMKHPLSYIPVHKLSAPPDDLHSREYHAARASVMQVGEDQEHAAYVRTYHTALRDAHNVLLCPTSSGLIWILIDQDCSEILAGGLEIHIIPTMGGYCPAPGNMNACYDPLPVTLDPEYFLPGMYVDYLREEFSKAIGAMTLKTGHLCLLFRDKKHFSGNALRGKATEFGGLKIRAAVFNHKLTADVEIRPSVATGVPIADKPDWIDTSASLGLKLQYEGKEVLTVVTHAFVNLRFKNGLPLRDSWKPKVLYAKALEAVLKAKQKSKSFINRLRTSEPALIKGKEKEYVDDEPEDVDAEGHTRRGRFGWTTSVGKEVFIANTNAKLGVITECFDEPNRFFPYPHGFSHDLSLVESSSGLPKLTSPPGSAKIQPTWAAYDKVLGVRAPLYLCRMNVATGTWRVMDGHSVRSETQSAIVAGTQYLWETASRQHSISLLWRTAYDGDSATCASGSVLCLGSATAPTSEPILFQNFEGYLDTSFPRAGDPPAIGEKTTAGCSKEDSYCRRRLGNAPF</sequence>
<proteinExistence type="predicted"/>
<evidence type="ECO:0000313" key="3">
    <source>
        <dbReference type="Proteomes" id="UP000275078"/>
    </source>
</evidence>
<dbReference type="OrthoDB" id="3009558at2759"/>
<name>A0A3N4HVU6_ASCIM</name>
<dbReference type="Proteomes" id="UP000275078">
    <property type="component" value="Unassembled WGS sequence"/>
</dbReference>
<accession>A0A3N4HVU6</accession>
<dbReference type="STRING" id="1160509.A0A3N4HVU6"/>